<dbReference type="InterPro" id="IPR050924">
    <property type="entry name" value="Peroxiredoxin_BCP/PrxQ"/>
</dbReference>
<dbReference type="PANTHER" id="PTHR42801:SF4">
    <property type="entry name" value="AHPC_TSA FAMILY PROTEIN"/>
    <property type="match status" value="1"/>
</dbReference>
<comment type="similarity">
    <text evidence="10">Belongs to the peroxiredoxin family. BCP/PrxQ subfamily.</text>
</comment>
<evidence type="ECO:0000259" key="14">
    <source>
        <dbReference type="PROSITE" id="PS51352"/>
    </source>
</evidence>
<dbReference type="Proteomes" id="UP000662914">
    <property type="component" value="Chromosome"/>
</dbReference>
<dbReference type="CDD" id="cd03017">
    <property type="entry name" value="PRX_BCP"/>
    <property type="match status" value="1"/>
</dbReference>
<name>A0A809RMF4_9PROT</name>
<sequence length="153" mass="16441">MKPKPGDPAPDFSCHATDGSVIRLADFRGRKLVLYFYPMDDTPGCTAQACSLRDANRDIAARGAAILGVSAQGDESHRKFTSKYKLNFPLLADTDRAMAKAYGVAGSGLFGVARALAGMHERVTFIIDGKGKIAHVLDDPDCANHGEEVLKFL</sequence>
<dbReference type="InterPro" id="IPR036249">
    <property type="entry name" value="Thioredoxin-like_sf"/>
</dbReference>
<evidence type="ECO:0000256" key="8">
    <source>
        <dbReference type="ARBA" id="ARBA00023284"/>
    </source>
</evidence>
<evidence type="ECO:0000256" key="11">
    <source>
        <dbReference type="ARBA" id="ARBA00042639"/>
    </source>
</evidence>
<dbReference type="EC" id="1.11.1.24" evidence="3"/>
<evidence type="ECO:0000256" key="4">
    <source>
        <dbReference type="ARBA" id="ARBA00022559"/>
    </source>
</evidence>
<evidence type="ECO:0000313" key="15">
    <source>
        <dbReference type="EMBL" id="BBO20702.1"/>
    </source>
</evidence>
<keyword evidence="5" id="KW-0049">Antioxidant</keyword>
<organism evidence="15 16">
    <name type="scientific">Candidatus Desulfobacillus denitrificans</name>
    <dbReference type="NCBI Taxonomy" id="2608985"/>
    <lineage>
        <taxon>Bacteria</taxon>
        <taxon>Pseudomonadati</taxon>
        <taxon>Pseudomonadota</taxon>
        <taxon>Betaproteobacteria</taxon>
        <taxon>Candidatus Desulfobacillus</taxon>
    </lineage>
</organism>
<keyword evidence="7" id="KW-1015">Disulfide bond</keyword>
<comment type="function">
    <text evidence="1">Thiol-specific peroxidase that catalyzes the reduction of hydrogen peroxide and organic hydroperoxides to water and alcohols, respectively. Plays a role in cell protection against oxidative stress by detoxifying peroxides and as sensor of hydrogen peroxide-mediated signaling events.</text>
</comment>
<evidence type="ECO:0000256" key="2">
    <source>
        <dbReference type="ARBA" id="ARBA00011245"/>
    </source>
</evidence>
<dbReference type="InterPro" id="IPR000866">
    <property type="entry name" value="AhpC/TSA"/>
</dbReference>
<dbReference type="InterPro" id="IPR024706">
    <property type="entry name" value="Peroxiredoxin_AhpC-typ"/>
</dbReference>
<evidence type="ECO:0000256" key="9">
    <source>
        <dbReference type="ARBA" id="ARBA00032824"/>
    </source>
</evidence>
<comment type="subunit">
    <text evidence="2">Monomer.</text>
</comment>
<dbReference type="KEGG" id="ddz:DSYM_14010"/>
<dbReference type="AlphaFoldDB" id="A0A809RMF4"/>
<dbReference type="PIRSF" id="PIRSF000239">
    <property type="entry name" value="AHPC"/>
    <property type="match status" value="1"/>
</dbReference>
<protein>
    <recommendedName>
        <fullName evidence="3">thioredoxin-dependent peroxiredoxin</fullName>
        <ecNumber evidence="3">1.11.1.24</ecNumber>
    </recommendedName>
    <alternativeName>
        <fullName evidence="9">Thioredoxin peroxidase</fullName>
    </alternativeName>
    <alternativeName>
        <fullName evidence="11">Thioredoxin-dependent peroxiredoxin Bcp</fullName>
    </alternativeName>
</protein>
<evidence type="ECO:0000256" key="5">
    <source>
        <dbReference type="ARBA" id="ARBA00022862"/>
    </source>
</evidence>
<dbReference type="GO" id="GO:0008379">
    <property type="term" value="F:thioredoxin peroxidase activity"/>
    <property type="evidence" value="ECO:0007669"/>
    <property type="project" value="TreeGrafter"/>
</dbReference>
<dbReference type="GO" id="GO:0034599">
    <property type="term" value="P:cellular response to oxidative stress"/>
    <property type="evidence" value="ECO:0007669"/>
    <property type="project" value="TreeGrafter"/>
</dbReference>
<evidence type="ECO:0000256" key="12">
    <source>
        <dbReference type="ARBA" id="ARBA00049091"/>
    </source>
</evidence>
<feature type="domain" description="Thioredoxin" evidence="14">
    <location>
        <begin position="3"/>
        <end position="153"/>
    </location>
</feature>
<dbReference type="FunFam" id="3.40.30.10:FF:000007">
    <property type="entry name" value="Thioredoxin-dependent thiol peroxidase"/>
    <property type="match status" value="1"/>
</dbReference>
<evidence type="ECO:0000256" key="13">
    <source>
        <dbReference type="PIRSR" id="PIRSR000239-1"/>
    </source>
</evidence>
<evidence type="ECO:0000256" key="1">
    <source>
        <dbReference type="ARBA" id="ARBA00003330"/>
    </source>
</evidence>
<keyword evidence="6" id="KW-0560">Oxidoreductase</keyword>
<dbReference type="EMBL" id="AP021857">
    <property type="protein sequence ID" value="BBO20702.1"/>
    <property type="molecule type" value="Genomic_DNA"/>
</dbReference>
<proteinExistence type="inferred from homology"/>
<evidence type="ECO:0000256" key="7">
    <source>
        <dbReference type="ARBA" id="ARBA00023157"/>
    </source>
</evidence>
<gene>
    <name evidence="15" type="ORF">DSYM_14010</name>
</gene>
<dbReference type="InterPro" id="IPR013766">
    <property type="entry name" value="Thioredoxin_domain"/>
</dbReference>
<dbReference type="GO" id="GO:0045454">
    <property type="term" value="P:cell redox homeostasis"/>
    <property type="evidence" value="ECO:0007669"/>
    <property type="project" value="TreeGrafter"/>
</dbReference>
<dbReference type="SUPFAM" id="SSF52833">
    <property type="entry name" value="Thioredoxin-like"/>
    <property type="match status" value="1"/>
</dbReference>
<reference evidence="15" key="1">
    <citation type="journal article" name="DNA Res.">
        <title>The physiological potential of anammox bacteria as revealed by their core genome structure.</title>
        <authorList>
            <person name="Okubo T."/>
            <person name="Toyoda A."/>
            <person name="Fukuhara K."/>
            <person name="Uchiyama I."/>
            <person name="Harigaya Y."/>
            <person name="Kuroiwa M."/>
            <person name="Suzuki T."/>
            <person name="Murakami Y."/>
            <person name="Suwa Y."/>
            <person name="Takami H."/>
        </authorList>
    </citation>
    <scope>NUCLEOTIDE SEQUENCE</scope>
    <source>
        <strain evidence="15">317325-3</strain>
    </source>
</reference>
<keyword evidence="8" id="KW-0676">Redox-active center</keyword>
<evidence type="ECO:0000256" key="6">
    <source>
        <dbReference type="ARBA" id="ARBA00023002"/>
    </source>
</evidence>
<dbReference type="PROSITE" id="PS51352">
    <property type="entry name" value="THIOREDOXIN_2"/>
    <property type="match status" value="1"/>
</dbReference>
<dbReference type="Pfam" id="PF00578">
    <property type="entry name" value="AhpC-TSA"/>
    <property type="match status" value="1"/>
</dbReference>
<evidence type="ECO:0000313" key="16">
    <source>
        <dbReference type="Proteomes" id="UP000662914"/>
    </source>
</evidence>
<comment type="catalytic activity">
    <reaction evidence="12">
        <text>a hydroperoxide + [thioredoxin]-dithiol = an alcohol + [thioredoxin]-disulfide + H2O</text>
        <dbReference type="Rhea" id="RHEA:62620"/>
        <dbReference type="Rhea" id="RHEA-COMP:10698"/>
        <dbReference type="Rhea" id="RHEA-COMP:10700"/>
        <dbReference type="ChEBI" id="CHEBI:15377"/>
        <dbReference type="ChEBI" id="CHEBI:29950"/>
        <dbReference type="ChEBI" id="CHEBI:30879"/>
        <dbReference type="ChEBI" id="CHEBI:35924"/>
        <dbReference type="ChEBI" id="CHEBI:50058"/>
        <dbReference type="EC" id="1.11.1.24"/>
    </reaction>
</comment>
<dbReference type="PANTHER" id="PTHR42801">
    <property type="entry name" value="THIOREDOXIN-DEPENDENT PEROXIDE REDUCTASE"/>
    <property type="match status" value="1"/>
</dbReference>
<evidence type="ECO:0000256" key="3">
    <source>
        <dbReference type="ARBA" id="ARBA00013017"/>
    </source>
</evidence>
<dbReference type="Gene3D" id="3.40.30.10">
    <property type="entry name" value="Glutaredoxin"/>
    <property type="match status" value="1"/>
</dbReference>
<evidence type="ECO:0000256" key="10">
    <source>
        <dbReference type="ARBA" id="ARBA00038489"/>
    </source>
</evidence>
<feature type="active site" description="Cysteine sulfenic acid (-SOH) intermediate; for peroxidase activity" evidence="13">
    <location>
        <position position="45"/>
    </location>
</feature>
<keyword evidence="4" id="KW-0575">Peroxidase</keyword>
<dbReference type="GO" id="GO:0005737">
    <property type="term" value="C:cytoplasm"/>
    <property type="evidence" value="ECO:0007669"/>
    <property type="project" value="TreeGrafter"/>
</dbReference>
<accession>A0A809RMF4</accession>